<protein>
    <recommendedName>
        <fullName evidence="2">FAD-binding domain-containing protein</fullName>
    </recommendedName>
</protein>
<dbReference type="Gene3D" id="3.50.50.60">
    <property type="entry name" value="FAD/NAD(P)-binding domain"/>
    <property type="match status" value="1"/>
</dbReference>
<dbReference type="PANTHER" id="PTHR46496:SF8">
    <property type="entry name" value="FAD-BINDING DOMAIN-CONTAINING PROTEIN"/>
    <property type="match status" value="1"/>
</dbReference>
<evidence type="ECO:0000313" key="3">
    <source>
        <dbReference type="EMBL" id="CAK9273142.1"/>
    </source>
</evidence>
<dbReference type="InterPro" id="IPR036188">
    <property type="entry name" value="FAD/NAD-bd_sf"/>
</dbReference>
<sequence length="469" mass="50640">MVLVDSLVCLPVPCSRRTLVFSLANTAPGIRRRGGGRSRSSSSSSCGRGNGDSSSSCVVVLGVVRSGFAVAAAAVAPGLTGKMMKPVVDKAVIVGGGLGGLAAAIQLRKIGIDVQVYERNMRMSGGEGALITLFPNGCQVLNMADPQIMAKIREAGIADKVACIVDPKNGEQESSWELNERMEKTYGQPSVAVLWQNVLNILSEAVPDDCKYMGYECLDVSQDEQEATVHFKRGDEFISVKAPLVIGADGIHSIIRSKLFGLTPPRDNGRTMWRAVIDEHLCSDLALKVGTISATGNGRTIFIINGVGGKLYWAYSLTDESTDGRSKVRSKDAAEMKARLKQEFKGWDLALKILEATDADLILERRVLDIPVLKEWSRGRVVLLGDAVHAVTPALGQGANLAFEDGLELALQLSSASDLRSALEAYEKRRITRAKLVSERTQSTQRPQSFYDWLYTAIPSSSPDQVIRA</sequence>
<feature type="region of interest" description="Disordered" evidence="1">
    <location>
        <begin position="31"/>
        <end position="54"/>
    </location>
</feature>
<dbReference type="Proteomes" id="UP001497444">
    <property type="component" value="Chromosome 5"/>
</dbReference>
<gene>
    <name evidence="3" type="ORF">CSSPJE1EN1_LOCUS18620</name>
</gene>
<dbReference type="SUPFAM" id="SSF51905">
    <property type="entry name" value="FAD/NAD(P)-binding domain"/>
    <property type="match status" value="1"/>
</dbReference>
<dbReference type="EMBL" id="OZ020100">
    <property type="protein sequence ID" value="CAK9273142.1"/>
    <property type="molecule type" value="Genomic_DNA"/>
</dbReference>
<keyword evidence="4" id="KW-1185">Reference proteome</keyword>
<evidence type="ECO:0000259" key="2">
    <source>
        <dbReference type="Pfam" id="PF01494"/>
    </source>
</evidence>
<evidence type="ECO:0000256" key="1">
    <source>
        <dbReference type="SAM" id="MobiDB-lite"/>
    </source>
</evidence>
<accession>A0ABP0X240</accession>
<proteinExistence type="predicted"/>
<name>A0ABP0X240_9BRYO</name>
<reference evidence="3" key="1">
    <citation type="submission" date="2024-02" db="EMBL/GenBank/DDBJ databases">
        <authorList>
            <consortium name="ELIXIR-Norway"/>
            <consortium name="Elixir Norway"/>
        </authorList>
    </citation>
    <scope>NUCLEOTIDE SEQUENCE</scope>
</reference>
<evidence type="ECO:0000313" key="4">
    <source>
        <dbReference type="Proteomes" id="UP001497444"/>
    </source>
</evidence>
<dbReference type="InterPro" id="IPR002938">
    <property type="entry name" value="FAD-bd"/>
</dbReference>
<organism evidence="3 4">
    <name type="scientific">Sphagnum jensenii</name>
    <dbReference type="NCBI Taxonomy" id="128206"/>
    <lineage>
        <taxon>Eukaryota</taxon>
        <taxon>Viridiplantae</taxon>
        <taxon>Streptophyta</taxon>
        <taxon>Embryophyta</taxon>
        <taxon>Bryophyta</taxon>
        <taxon>Sphagnophytina</taxon>
        <taxon>Sphagnopsida</taxon>
        <taxon>Sphagnales</taxon>
        <taxon>Sphagnaceae</taxon>
        <taxon>Sphagnum</taxon>
    </lineage>
</organism>
<dbReference type="PRINTS" id="PR00420">
    <property type="entry name" value="RNGMNOXGNASE"/>
</dbReference>
<feature type="compositionally biased region" description="Low complexity" evidence="1">
    <location>
        <begin position="38"/>
        <end position="54"/>
    </location>
</feature>
<feature type="domain" description="FAD-binding" evidence="2">
    <location>
        <begin position="91"/>
        <end position="440"/>
    </location>
</feature>
<dbReference type="Pfam" id="PF01494">
    <property type="entry name" value="FAD_binding_3"/>
    <property type="match status" value="1"/>
</dbReference>
<dbReference type="PANTHER" id="PTHR46496">
    <property type="match status" value="1"/>
</dbReference>